<dbReference type="CDD" id="cd00865">
    <property type="entry name" value="PEBP_bact_arch"/>
    <property type="match status" value="1"/>
</dbReference>
<dbReference type="KEGG" id="aare:D3093_32950"/>
<protein>
    <submittedName>
        <fullName evidence="1">YbhB/YbcL family Raf kinase inhibitor-like protein</fullName>
    </submittedName>
</protein>
<dbReference type="Proteomes" id="UP000298595">
    <property type="component" value="Plasmid p5"/>
</dbReference>
<dbReference type="SUPFAM" id="SSF49777">
    <property type="entry name" value="PEBP-like"/>
    <property type="match status" value="1"/>
</dbReference>
<dbReference type="Pfam" id="PF01161">
    <property type="entry name" value="PBP"/>
    <property type="match status" value="1"/>
</dbReference>
<evidence type="ECO:0000313" key="2">
    <source>
        <dbReference type="Proteomes" id="UP000298595"/>
    </source>
</evidence>
<dbReference type="InterPro" id="IPR005247">
    <property type="entry name" value="YbhB_YbcL/LppC-like"/>
</dbReference>
<dbReference type="PANTHER" id="PTHR30289">
    <property type="entry name" value="UNCHARACTERIZED PROTEIN YBCL-RELATED"/>
    <property type="match status" value="1"/>
</dbReference>
<proteinExistence type="predicted"/>
<organism evidence="1 2">
    <name type="scientific">Azospirillum argentinense</name>
    <dbReference type="NCBI Taxonomy" id="2970906"/>
    <lineage>
        <taxon>Bacteria</taxon>
        <taxon>Pseudomonadati</taxon>
        <taxon>Pseudomonadota</taxon>
        <taxon>Alphaproteobacteria</taxon>
        <taxon>Rhodospirillales</taxon>
        <taxon>Azospirillaceae</taxon>
        <taxon>Azospirillum</taxon>
    </lineage>
</organism>
<keyword evidence="1" id="KW-0614">Plasmid</keyword>
<accession>A0A4D8PNH4</accession>
<dbReference type="AlphaFoldDB" id="A0A4D8PNH4"/>
<dbReference type="InterPro" id="IPR036610">
    <property type="entry name" value="PEBP-like_sf"/>
</dbReference>
<geneLocation type="plasmid" evidence="1 2">
    <name>p5</name>
</geneLocation>
<dbReference type="InterPro" id="IPR008914">
    <property type="entry name" value="PEBP"/>
</dbReference>
<dbReference type="NCBIfam" id="TIGR00481">
    <property type="entry name" value="YbhB/YbcL family Raf kinase inhibitor-like protein"/>
    <property type="match status" value="1"/>
</dbReference>
<reference evidence="1 2" key="1">
    <citation type="submission" date="2018-09" db="EMBL/GenBank/DDBJ databases">
        <title>Whole genome based analysis of evolution and adaptive divergence in Indian and Brazilian strains of Azospirillum brasilense.</title>
        <authorList>
            <person name="Singh C."/>
            <person name="Tripathi A.K."/>
        </authorList>
    </citation>
    <scope>NUCLEOTIDE SEQUENCE [LARGE SCALE GENOMIC DNA]</scope>
    <source>
        <strain evidence="1 2">MTCC4035</strain>
        <plasmid evidence="1 2">p5</plasmid>
    </source>
</reference>
<dbReference type="EMBL" id="CP032326">
    <property type="protein sequence ID" value="QCO00074.1"/>
    <property type="molecule type" value="Genomic_DNA"/>
</dbReference>
<sequence>MTSGAAFAQNFTLSSPDLKAGKFTNEQFLSESYGFGCSGGNASPHLSWSGAPSGTQSFVLTVYDKDAPTGFGWVHWVVANIPGNATEIARGITPDGSGLPAGALQTRTDFGVPGYGGPCPPQGSTHNYVITLTALKVDKLPDAVTQNATPALVGFFAKANSLGQATLVVNQGR</sequence>
<evidence type="ECO:0000313" key="1">
    <source>
        <dbReference type="EMBL" id="QCO00074.1"/>
    </source>
</evidence>
<dbReference type="PANTHER" id="PTHR30289:SF1">
    <property type="entry name" value="PEBP (PHOSPHATIDYLETHANOLAMINE-BINDING PROTEIN) FAMILY PROTEIN"/>
    <property type="match status" value="1"/>
</dbReference>
<dbReference type="Gene3D" id="3.90.280.10">
    <property type="entry name" value="PEBP-like"/>
    <property type="match status" value="1"/>
</dbReference>
<gene>
    <name evidence="1" type="ORF">D3093_32950</name>
</gene>
<name>A0A4D8PNH4_9PROT</name>